<dbReference type="SUPFAM" id="SSF49503">
    <property type="entry name" value="Cupredoxins"/>
    <property type="match status" value="1"/>
</dbReference>
<comment type="caution">
    <text evidence="2">The sequence shown here is derived from an EMBL/GenBank/DDBJ whole genome shotgun (WGS) entry which is preliminary data.</text>
</comment>
<feature type="compositionally biased region" description="Polar residues" evidence="1">
    <location>
        <begin position="19"/>
        <end position="28"/>
    </location>
</feature>
<sequence>MLSEPAAPSASAGHSSPHVTPSGTASVQHPATATVVDTLTFTVTTTRSVDPPNATTDRPSATHVVLINADGAELFQPPWISAAHGDVVRFELRGRKLAIVQSSGQDPYRPNGQFDSRSQGHSDRGVYVNYTVGDLAPTYFYGILADEPQGCHAGLRFTINPGDDVQRSHQASQKTYEETNSSWNTTGGTWRRIRR</sequence>
<dbReference type="GeneID" id="92088712"/>
<protein>
    <recommendedName>
        <fullName evidence="4">Plastocyanin-like domain-containing protein</fullName>
    </recommendedName>
</protein>
<dbReference type="EMBL" id="JAQQWL010000005">
    <property type="protein sequence ID" value="KAK8073341.1"/>
    <property type="molecule type" value="Genomic_DNA"/>
</dbReference>
<accession>A0ABR1VSQ4</accession>
<feature type="compositionally biased region" description="Polar residues" evidence="1">
    <location>
        <begin position="168"/>
        <end position="188"/>
    </location>
</feature>
<feature type="region of interest" description="Disordered" evidence="1">
    <location>
        <begin position="101"/>
        <end position="120"/>
    </location>
</feature>
<dbReference type="PANTHER" id="PTHR34883">
    <property type="entry name" value="SERINE-RICH PROTEIN, PUTATIVE-RELATED-RELATED"/>
    <property type="match status" value="1"/>
</dbReference>
<reference evidence="2 3" key="1">
    <citation type="submission" date="2023-01" db="EMBL/GenBank/DDBJ databases">
        <title>Analysis of 21 Apiospora genomes using comparative genomics revels a genus with tremendous synthesis potential of carbohydrate active enzymes and secondary metabolites.</title>
        <authorList>
            <person name="Sorensen T."/>
        </authorList>
    </citation>
    <scope>NUCLEOTIDE SEQUENCE [LARGE SCALE GENOMIC DNA]</scope>
    <source>
        <strain evidence="2 3">CBS 135458</strain>
    </source>
</reference>
<evidence type="ECO:0000313" key="2">
    <source>
        <dbReference type="EMBL" id="KAK8073341.1"/>
    </source>
</evidence>
<evidence type="ECO:0000313" key="3">
    <source>
        <dbReference type="Proteomes" id="UP001480595"/>
    </source>
</evidence>
<dbReference type="Proteomes" id="UP001480595">
    <property type="component" value="Unassembled WGS sequence"/>
</dbReference>
<evidence type="ECO:0008006" key="4">
    <source>
        <dbReference type="Google" id="ProtNLM"/>
    </source>
</evidence>
<proteinExistence type="predicted"/>
<feature type="region of interest" description="Disordered" evidence="1">
    <location>
        <begin position="1"/>
        <end position="28"/>
    </location>
</feature>
<organism evidence="2 3">
    <name type="scientific">Apiospora phragmitis</name>
    <dbReference type="NCBI Taxonomy" id="2905665"/>
    <lineage>
        <taxon>Eukaryota</taxon>
        <taxon>Fungi</taxon>
        <taxon>Dikarya</taxon>
        <taxon>Ascomycota</taxon>
        <taxon>Pezizomycotina</taxon>
        <taxon>Sordariomycetes</taxon>
        <taxon>Xylariomycetidae</taxon>
        <taxon>Amphisphaeriales</taxon>
        <taxon>Apiosporaceae</taxon>
        <taxon>Apiospora</taxon>
    </lineage>
</organism>
<gene>
    <name evidence="2" type="ORF">PG994_004240</name>
</gene>
<dbReference type="PANTHER" id="PTHR34883:SF16">
    <property type="entry name" value="RICH PROTEIN, PUTATIVE-RELATED"/>
    <property type="match status" value="1"/>
</dbReference>
<dbReference type="InterPro" id="IPR008972">
    <property type="entry name" value="Cupredoxin"/>
</dbReference>
<dbReference type="InterPro" id="IPR052953">
    <property type="entry name" value="Ser-rich/MCO-related"/>
</dbReference>
<keyword evidence="3" id="KW-1185">Reference proteome</keyword>
<evidence type="ECO:0000256" key="1">
    <source>
        <dbReference type="SAM" id="MobiDB-lite"/>
    </source>
</evidence>
<name>A0ABR1VSQ4_9PEZI</name>
<feature type="region of interest" description="Disordered" evidence="1">
    <location>
        <begin position="164"/>
        <end position="195"/>
    </location>
</feature>
<dbReference type="RefSeq" id="XP_066717816.1">
    <property type="nucleotide sequence ID" value="XM_066855649.1"/>
</dbReference>
<feature type="compositionally biased region" description="Low complexity" evidence="1">
    <location>
        <begin position="1"/>
        <end position="18"/>
    </location>
</feature>